<comment type="caution">
    <text evidence="1">The sequence shown here is derived from an EMBL/GenBank/DDBJ whole genome shotgun (WGS) entry which is preliminary data.</text>
</comment>
<dbReference type="EMBL" id="JAHUZB010000003">
    <property type="protein sequence ID" value="MBV7390541.1"/>
    <property type="molecule type" value="Genomic_DNA"/>
</dbReference>
<dbReference type="RefSeq" id="WP_218325603.1">
    <property type="nucleotide sequence ID" value="NZ_JAHUZB010000003.1"/>
</dbReference>
<keyword evidence="2" id="KW-1185">Reference proteome</keyword>
<organism evidence="1 2">
    <name type="scientific">Enterococcus alishanensis</name>
    <dbReference type="NCBI Taxonomy" id="1303817"/>
    <lineage>
        <taxon>Bacteria</taxon>
        <taxon>Bacillati</taxon>
        <taxon>Bacillota</taxon>
        <taxon>Bacilli</taxon>
        <taxon>Lactobacillales</taxon>
        <taxon>Enterococcaceae</taxon>
        <taxon>Enterococcus</taxon>
    </lineage>
</organism>
<gene>
    <name evidence="1" type="ORF">KUA55_07610</name>
</gene>
<protein>
    <submittedName>
        <fullName evidence="1">Uncharacterized protein</fullName>
    </submittedName>
</protein>
<evidence type="ECO:0000313" key="2">
    <source>
        <dbReference type="Proteomes" id="UP000774130"/>
    </source>
</evidence>
<proteinExistence type="predicted"/>
<accession>A0ABS6TC89</accession>
<sequence length="53" mass="6292">MWDKFDRANKPTMDLVTNFVQNPLWNELNEQLESFTPYLQDLNNTTKEGMGQK</sequence>
<reference evidence="1 2" key="1">
    <citation type="submission" date="2021-06" db="EMBL/GenBank/DDBJ databases">
        <title>Enterococcus alishanensis sp. nov., a novel lactic acid bacterium isolated from fresh coffee beans.</title>
        <authorList>
            <person name="Chen Y.-S."/>
        </authorList>
    </citation>
    <scope>NUCLEOTIDE SEQUENCE [LARGE SCALE GENOMIC DNA]</scope>
    <source>
        <strain evidence="1 2">ALS3</strain>
    </source>
</reference>
<name>A0ABS6TC89_9ENTE</name>
<dbReference type="Proteomes" id="UP000774130">
    <property type="component" value="Unassembled WGS sequence"/>
</dbReference>
<evidence type="ECO:0000313" key="1">
    <source>
        <dbReference type="EMBL" id="MBV7390541.1"/>
    </source>
</evidence>